<proteinExistence type="predicted"/>
<dbReference type="AlphaFoldDB" id="A0A1H9CGP6"/>
<evidence type="ECO:0000256" key="1">
    <source>
        <dbReference type="SAM" id="MobiDB-lite"/>
    </source>
</evidence>
<gene>
    <name evidence="2" type="ORF">SAMN05216362_10554</name>
</gene>
<name>A0A1H9CGP6_9BACI</name>
<evidence type="ECO:0000313" key="2">
    <source>
        <dbReference type="EMBL" id="SEP99913.1"/>
    </source>
</evidence>
<keyword evidence="3" id="KW-1185">Reference proteome</keyword>
<dbReference type="RefSeq" id="WP_091772787.1">
    <property type="nucleotide sequence ID" value="NZ_FOES01000005.1"/>
</dbReference>
<accession>A0A1H9CGP6</accession>
<dbReference type="EMBL" id="FOES01000005">
    <property type="protein sequence ID" value="SEP99913.1"/>
    <property type="molecule type" value="Genomic_DNA"/>
</dbReference>
<evidence type="ECO:0000313" key="3">
    <source>
        <dbReference type="Proteomes" id="UP000199427"/>
    </source>
</evidence>
<feature type="compositionally biased region" description="Low complexity" evidence="1">
    <location>
        <begin position="36"/>
        <end position="46"/>
    </location>
</feature>
<feature type="region of interest" description="Disordered" evidence="1">
    <location>
        <begin position="1"/>
        <end position="46"/>
    </location>
</feature>
<protein>
    <submittedName>
        <fullName evidence="2">Uncharacterized protein</fullName>
    </submittedName>
</protein>
<dbReference type="OrthoDB" id="2943863at2"/>
<organism evidence="2 3">
    <name type="scientific">Piscibacillus halophilus</name>
    <dbReference type="NCBI Taxonomy" id="571933"/>
    <lineage>
        <taxon>Bacteria</taxon>
        <taxon>Bacillati</taxon>
        <taxon>Bacillota</taxon>
        <taxon>Bacilli</taxon>
        <taxon>Bacillales</taxon>
        <taxon>Bacillaceae</taxon>
        <taxon>Piscibacillus</taxon>
    </lineage>
</organism>
<sequence>MDQFKGDREHKKDKYDNMKYQKDSNKHSYYKQPNANHGMNPHHMGHNMGPNMGGHMEHNMGPNMMHHMGPNHPNENIAGQANMGNADHHKKSLFDTCHKHHLYLVQTETIDGQMFEGIIDEYDDDGVTLLVPYGDQDRVDGYGPGPGYGYGFGPGFGPQYGYGYPRRFRRFRRFRFPFFNLRRIFFPFFY</sequence>
<dbReference type="Proteomes" id="UP000199427">
    <property type="component" value="Unassembled WGS sequence"/>
</dbReference>
<feature type="compositionally biased region" description="Basic and acidic residues" evidence="1">
    <location>
        <begin position="1"/>
        <end position="26"/>
    </location>
</feature>
<reference evidence="2 3" key="1">
    <citation type="submission" date="2016-10" db="EMBL/GenBank/DDBJ databases">
        <authorList>
            <person name="de Groot N.N."/>
        </authorList>
    </citation>
    <scope>NUCLEOTIDE SEQUENCE [LARGE SCALE GENOMIC DNA]</scope>
    <source>
        <strain evidence="2 3">DSM 21633</strain>
    </source>
</reference>